<dbReference type="Pfam" id="PF17482">
    <property type="entry name" value="Phage_sheath_1C"/>
    <property type="match status" value="1"/>
</dbReference>
<evidence type="ECO:0000313" key="5">
    <source>
        <dbReference type="Proteomes" id="UP001589747"/>
    </source>
</evidence>
<dbReference type="InterPro" id="IPR020287">
    <property type="entry name" value="Tail_sheath_C"/>
</dbReference>
<dbReference type="RefSeq" id="WP_377494807.1">
    <property type="nucleotide sequence ID" value="NZ_JBHMDO010000022.1"/>
</dbReference>
<evidence type="ECO:0000259" key="3">
    <source>
        <dbReference type="Pfam" id="PF17482"/>
    </source>
</evidence>
<evidence type="ECO:0000313" key="4">
    <source>
        <dbReference type="EMBL" id="MFB9326997.1"/>
    </source>
</evidence>
<evidence type="ECO:0000259" key="2">
    <source>
        <dbReference type="Pfam" id="PF04984"/>
    </source>
</evidence>
<dbReference type="EMBL" id="JBHMDO010000022">
    <property type="protein sequence ID" value="MFB9326997.1"/>
    <property type="molecule type" value="Genomic_DNA"/>
</dbReference>
<proteinExistence type="inferred from homology"/>
<name>A0ABV5KP36_9BACL</name>
<dbReference type="Proteomes" id="UP001589747">
    <property type="component" value="Unassembled WGS sequence"/>
</dbReference>
<organism evidence="4 5">
    <name type="scientific">Paenibacillus aurantiacus</name>
    <dbReference type="NCBI Taxonomy" id="1936118"/>
    <lineage>
        <taxon>Bacteria</taxon>
        <taxon>Bacillati</taxon>
        <taxon>Bacillota</taxon>
        <taxon>Bacilli</taxon>
        <taxon>Bacillales</taxon>
        <taxon>Paenibacillaceae</taxon>
        <taxon>Paenibacillus</taxon>
    </lineage>
</organism>
<keyword evidence="5" id="KW-1185">Reference proteome</keyword>
<comment type="similarity">
    <text evidence="1">Belongs to the myoviridae tail sheath protein family.</text>
</comment>
<comment type="caution">
    <text evidence="4">The sequence shown here is derived from an EMBL/GenBank/DDBJ whole genome shotgun (WGS) entry which is preliminary data.</text>
</comment>
<dbReference type="Pfam" id="PF04984">
    <property type="entry name" value="Phage_sheath_1"/>
    <property type="match status" value="1"/>
</dbReference>
<protein>
    <submittedName>
        <fullName evidence="4">Phage tail sheath C-terminal domain-containing protein</fullName>
    </submittedName>
</protein>
<reference evidence="4 5" key="1">
    <citation type="submission" date="2024-09" db="EMBL/GenBank/DDBJ databases">
        <authorList>
            <person name="Sun Q."/>
            <person name="Mori K."/>
        </authorList>
    </citation>
    <scope>NUCLEOTIDE SEQUENCE [LARGE SCALE GENOMIC DNA]</scope>
    <source>
        <strain evidence="4 5">TISTR 2452</strain>
    </source>
</reference>
<dbReference type="Gene3D" id="3.30.1370.220">
    <property type="match status" value="1"/>
</dbReference>
<gene>
    <name evidence="4" type="ORF">ACFFSY_13800</name>
</gene>
<dbReference type="Gene3D" id="3.40.50.11790">
    <property type="match status" value="1"/>
</dbReference>
<feature type="domain" description="Tail sheath protein subtilisin-like" evidence="2">
    <location>
        <begin position="77"/>
        <end position="195"/>
    </location>
</feature>
<evidence type="ECO:0000256" key="1">
    <source>
        <dbReference type="ARBA" id="ARBA00008005"/>
    </source>
</evidence>
<feature type="domain" description="Tail sheath protein C-terminal" evidence="3">
    <location>
        <begin position="229"/>
        <end position="347"/>
    </location>
</feature>
<sequence>MGLPEISITFSSLAVSAVERSQRGIVALILRDATKTTPEMMYSAASDVSAADWTAGNLQFIKDAFMGTPYKVLVVRGAVNDEDYNDQLSRLSAKRFNYLAIPGIAADDVMEIASWIKTQRILNKKTFKAVLPNVDADYEGIVNFATGGIVVGERTCSASEYTARIAGILAGLPLERSATYYELAEVSAITESANPDADIDDGKLILINDDESIKIGRAVNSLTTLVAGKGDDWMKIKIIEGHDLVQDDIRTTFNNNYVGKVVNSYDNQVLFLTSVNAYLRDLEGIVLDAAAVNAVSVDVAAQRSAWASIGTDVSALTDDDIKRKAFQSQVFLSGSLKFLDAMEDLQFKAFV</sequence>
<dbReference type="InterPro" id="IPR035089">
    <property type="entry name" value="Phage_sheath_subtilisin"/>
</dbReference>
<accession>A0ABV5KP36</accession>